<feature type="domain" description="CobW C-terminal" evidence="6">
    <location>
        <begin position="244"/>
        <end position="338"/>
    </location>
</feature>
<evidence type="ECO:0000256" key="3">
    <source>
        <dbReference type="ARBA" id="ARBA00023186"/>
    </source>
</evidence>
<dbReference type="Pfam" id="PF07683">
    <property type="entry name" value="CobW_C"/>
    <property type="match status" value="1"/>
</dbReference>
<comment type="catalytic activity">
    <reaction evidence="5">
        <text>GTP + H2O = GDP + phosphate + H(+)</text>
        <dbReference type="Rhea" id="RHEA:19669"/>
        <dbReference type="ChEBI" id="CHEBI:15377"/>
        <dbReference type="ChEBI" id="CHEBI:15378"/>
        <dbReference type="ChEBI" id="CHEBI:37565"/>
        <dbReference type="ChEBI" id="CHEBI:43474"/>
        <dbReference type="ChEBI" id="CHEBI:58189"/>
    </reaction>
    <physiologicalReaction direction="left-to-right" evidence="5">
        <dbReference type="Rhea" id="RHEA:19670"/>
    </physiologicalReaction>
</comment>
<dbReference type="InterPro" id="IPR011629">
    <property type="entry name" value="CobW-like_C"/>
</dbReference>
<organism evidence="7">
    <name type="scientific">marine metagenome</name>
    <dbReference type="NCBI Taxonomy" id="408172"/>
    <lineage>
        <taxon>unclassified sequences</taxon>
        <taxon>metagenomes</taxon>
        <taxon>ecological metagenomes</taxon>
    </lineage>
</organism>
<dbReference type="InterPro" id="IPR051316">
    <property type="entry name" value="Zinc-reg_GTPase_activator"/>
</dbReference>
<name>A0A381Z388_9ZZZZ</name>
<evidence type="ECO:0000256" key="1">
    <source>
        <dbReference type="ARBA" id="ARBA00022741"/>
    </source>
</evidence>
<comment type="similarity">
    <text evidence="4">Belongs to the SIMIBI class G3E GTPase family. ZNG1 subfamily.</text>
</comment>
<dbReference type="Gene3D" id="3.40.50.300">
    <property type="entry name" value="P-loop containing nucleotide triphosphate hydrolases"/>
    <property type="match status" value="1"/>
</dbReference>
<evidence type="ECO:0000256" key="4">
    <source>
        <dbReference type="ARBA" id="ARBA00034320"/>
    </source>
</evidence>
<dbReference type="PANTHER" id="PTHR13748">
    <property type="entry name" value="COBW-RELATED"/>
    <property type="match status" value="1"/>
</dbReference>
<evidence type="ECO:0000313" key="7">
    <source>
        <dbReference type="EMBL" id="SVA83735.1"/>
    </source>
</evidence>
<accession>A0A381Z388</accession>
<dbReference type="InterPro" id="IPR003495">
    <property type="entry name" value="CobW/HypB/UreG_nucleotide-bd"/>
</dbReference>
<dbReference type="InterPro" id="IPR027417">
    <property type="entry name" value="P-loop_NTPase"/>
</dbReference>
<dbReference type="SMART" id="SM00833">
    <property type="entry name" value="CobW_C"/>
    <property type="match status" value="1"/>
</dbReference>
<dbReference type="InterPro" id="IPR036627">
    <property type="entry name" value="CobW-likC_sf"/>
</dbReference>
<dbReference type="Pfam" id="PF02492">
    <property type="entry name" value="cobW"/>
    <property type="match status" value="1"/>
</dbReference>
<evidence type="ECO:0000256" key="5">
    <source>
        <dbReference type="ARBA" id="ARBA00049117"/>
    </source>
</evidence>
<evidence type="ECO:0000259" key="6">
    <source>
        <dbReference type="SMART" id="SM00833"/>
    </source>
</evidence>
<gene>
    <name evidence="7" type="ORF">METZ01_LOCUS136589</name>
</gene>
<protein>
    <recommendedName>
        <fullName evidence="6">CobW C-terminal domain-containing protein</fullName>
    </recommendedName>
</protein>
<dbReference type="EMBL" id="UINC01019790">
    <property type="protein sequence ID" value="SVA83735.1"/>
    <property type="molecule type" value="Genomic_DNA"/>
</dbReference>
<proteinExistence type="inferred from homology"/>
<evidence type="ECO:0000256" key="2">
    <source>
        <dbReference type="ARBA" id="ARBA00022801"/>
    </source>
</evidence>
<reference evidence="7" key="1">
    <citation type="submission" date="2018-05" db="EMBL/GenBank/DDBJ databases">
        <authorList>
            <person name="Lanie J.A."/>
            <person name="Ng W.-L."/>
            <person name="Kazmierczak K.M."/>
            <person name="Andrzejewski T.M."/>
            <person name="Davidsen T.M."/>
            <person name="Wayne K.J."/>
            <person name="Tettelin H."/>
            <person name="Glass J.I."/>
            <person name="Rusch D."/>
            <person name="Podicherti R."/>
            <person name="Tsui H.-C.T."/>
            <person name="Winkler M.E."/>
        </authorList>
    </citation>
    <scope>NUCLEOTIDE SEQUENCE</scope>
</reference>
<keyword evidence="2" id="KW-0378">Hydrolase</keyword>
<sequence>MSERMKALLPNRLPVSVVTGFLGSGKTTLINYLVRQEGLGSTALIINEFGEIGIDNLLVDTAIENTLLLENGCICCSLRGDLIDTICDLFAKVRNEQIPQFSRILIETTGLADPGPIINSIQSDKAVIDRCLVDRVITVVDGVQGKAQTSKYEEAMFQIVQADIGLISKSDLISSDHLNQLMNFLNQTNPTLIIKVVEHGRIDPALLFSDLVKSPSYPILEEHGNKHKSHHDTAHEIASRHNEIASWSLVYEKPLDEVKLRDWLSMIYSLRPFALLRMKGIIKLSNSDRPMFLEAVGSVVGPPKWLESWPNGKEETQLVLIFKGLSKEALTKSFHKYVLS</sequence>
<dbReference type="GO" id="GO:0005737">
    <property type="term" value="C:cytoplasm"/>
    <property type="evidence" value="ECO:0007669"/>
    <property type="project" value="TreeGrafter"/>
</dbReference>
<keyword evidence="1" id="KW-0547">Nucleotide-binding</keyword>
<dbReference type="GO" id="GO:0000166">
    <property type="term" value="F:nucleotide binding"/>
    <property type="evidence" value="ECO:0007669"/>
    <property type="project" value="UniProtKB-KW"/>
</dbReference>
<dbReference type="GO" id="GO:0016787">
    <property type="term" value="F:hydrolase activity"/>
    <property type="evidence" value="ECO:0007669"/>
    <property type="project" value="UniProtKB-KW"/>
</dbReference>
<dbReference type="AlphaFoldDB" id="A0A381Z388"/>
<dbReference type="CDD" id="cd03112">
    <property type="entry name" value="CobW-like"/>
    <property type="match status" value="1"/>
</dbReference>
<dbReference type="SUPFAM" id="SSF52540">
    <property type="entry name" value="P-loop containing nucleoside triphosphate hydrolases"/>
    <property type="match status" value="1"/>
</dbReference>
<dbReference type="Gene3D" id="3.30.1220.10">
    <property type="entry name" value="CobW-like, C-terminal domain"/>
    <property type="match status" value="1"/>
</dbReference>
<dbReference type="PANTHER" id="PTHR13748:SF62">
    <property type="entry name" value="COBW DOMAIN-CONTAINING PROTEIN"/>
    <property type="match status" value="1"/>
</dbReference>
<keyword evidence="3" id="KW-0143">Chaperone</keyword>
<dbReference type="SUPFAM" id="SSF90002">
    <property type="entry name" value="Hypothetical protein YjiA, C-terminal domain"/>
    <property type="match status" value="1"/>
</dbReference>